<organism evidence="1 2">
    <name type="scientific">Brassica napus</name>
    <name type="common">Rape</name>
    <dbReference type="NCBI Taxonomy" id="3708"/>
    <lineage>
        <taxon>Eukaryota</taxon>
        <taxon>Viridiplantae</taxon>
        <taxon>Streptophyta</taxon>
        <taxon>Embryophyta</taxon>
        <taxon>Tracheophyta</taxon>
        <taxon>Spermatophyta</taxon>
        <taxon>Magnoliopsida</taxon>
        <taxon>eudicotyledons</taxon>
        <taxon>Gunneridae</taxon>
        <taxon>Pentapetalae</taxon>
        <taxon>rosids</taxon>
        <taxon>malvids</taxon>
        <taxon>Brassicales</taxon>
        <taxon>Brassicaceae</taxon>
        <taxon>Brassiceae</taxon>
        <taxon>Brassica</taxon>
    </lineage>
</organism>
<feature type="non-terminal residue" evidence="1">
    <location>
        <position position="190"/>
    </location>
</feature>
<comment type="caution">
    <text evidence="1">The sequence shown here is derived from an EMBL/GenBank/DDBJ whole genome shotgun (WGS) entry which is preliminary data.</text>
</comment>
<dbReference type="Proteomes" id="UP000824890">
    <property type="component" value="Unassembled WGS sequence"/>
</dbReference>
<dbReference type="EMBL" id="JAGKQM010000006">
    <property type="protein sequence ID" value="KAH0922693.1"/>
    <property type="molecule type" value="Genomic_DNA"/>
</dbReference>
<proteinExistence type="predicted"/>
<feature type="non-terminal residue" evidence="1">
    <location>
        <position position="1"/>
    </location>
</feature>
<evidence type="ECO:0000313" key="2">
    <source>
        <dbReference type="Proteomes" id="UP000824890"/>
    </source>
</evidence>
<evidence type="ECO:0000313" key="1">
    <source>
        <dbReference type="EMBL" id="KAH0922693.1"/>
    </source>
</evidence>
<protein>
    <submittedName>
        <fullName evidence="1">Uncharacterized protein</fullName>
    </submittedName>
</protein>
<reference evidence="1 2" key="1">
    <citation type="submission" date="2021-05" db="EMBL/GenBank/DDBJ databases">
        <title>Genome Assembly of Synthetic Allotetraploid Brassica napus Reveals Homoeologous Exchanges between Subgenomes.</title>
        <authorList>
            <person name="Davis J.T."/>
        </authorList>
    </citation>
    <scope>NUCLEOTIDE SEQUENCE [LARGE SCALE GENOMIC DNA]</scope>
    <source>
        <strain evidence="2">cv. Da-Ae</strain>
        <tissue evidence="1">Seedling</tissue>
    </source>
</reference>
<keyword evidence="2" id="KW-1185">Reference proteome</keyword>
<accession>A0ABQ8D016</accession>
<sequence length="190" mass="21875">SYIIGRTESFQTVASSSCEGYQQGEDRIWNKGNTIQATLFRDLDASTEMPLEGHCYEIKNFKLTHALERIDPICNSNFYCFPNFIDVYRGLVHPKFPIDIYVDVVGVGFLEEYMTEHNLLMRATCAAYGALTHVFQYLWNSTDANIVLCVLQFWQINWGVDRLKNVTNIDGFSKIVFESNDVLEIDAFRL</sequence>
<gene>
    <name evidence="1" type="ORF">HID58_022711</name>
</gene>
<name>A0ABQ8D016_BRANA</name>